<evidence type="ECO:0000256" key="3">
    <source>
        <dbReference type="ARBA" id="ARBA00023002"/>
    </source>
</evidence>
<dbReference type="PRINTS" id="PR00081">
    <property type="entry name" value="GDHRDH"/>
</dbReference>
<dbReference type="Gene3D" id="3.40.50.720">
    <property type="entry name" value="NAD(P)-binding Rossmann-like Domain"/>
    <property type="match status" value="1"/>
</dbReference>
<keyword evidence="6" id="KW-1185">Reference proteome</keyword>
<feature type="region of interest" description="Disordered" evidence="4">
    <location>
        <begin position="273"/>
        <end position="304"/>
    </location>
</feature>
<dbReference type="GO" id="GO:0016491">
    <property type="term" value="F:oxidoreductase activity"/>
    <property type="evidence" value="ECO:0007669"/>
    <property type="project" value="UniProtKB-KW"/>
</dbReference>
<gene>
    <name evidence="5" type="ORF">PMAA_088440</name>
</gene>
<dbReference type="VEuPathDB" id="FungiDB:PMAA_088440"/>
<keyword evidence="2" id="KW-0521">NADP</keyword>
<dbReference type="InterPro" id="IPR052178">
    <property type="entry name" value="Sec_Metab_Biosynth_SDR"/>
</dbReference>
<dbReference type="PhylomeDB" id="B6QDW2"/>
<keyword evidence="3" id="KW-0560">Oxidoreductase</keyword>
<dbReference type="AlphaFoldDB" id="B6QDW2"/>
<protein>
    <submittedName>
        <fullName evidence="5">Short chain dehydrogenase/reductase family</fullName>
    </submittedName>
</protein>
<evidence type="ECO:0000313" key="6">
    <source>
        <dbReference type="Proteomes" id="UP000001294"/>
    </source>
</evidence>
<evidence type="ECO:0000256" key="4">
    <source>
        <dbReference type="SAM" id="MobiDB-lite"/>
    </source>
</evidence>
<dbReference type="PANTHER" id="PTHR43618:SF4">
    <property type="entry name" value="SHORT CHAIN DEHYDROGENASE_REDUCTASE FAMILY (AFU_ORTHOLOGUE AFUA_7G04540)"/>
    <property type="match status" value="1"/>
</dbReference>
<dbReference type="Pfam" id="PF00106">
    <property type="entry name" value="adh_short"/>
    <property type="match status" value="1"/>
</dbReference>
<sequence length="330" mass="36271">MLSVFYTPTRHRLFLPTRTYKILQRAQIASPVLSRRYHSFNACQFKRNTIPGIQSKRLVSSSAKTGAVTNNVQFKLENLFNVKGKIALVTNGGSGIGLMAIQSLTVNGAKVYIVRRTEGKLQRVAELYSTGSRSEGQIIPIVADVSKKSDIERLVSAFKNKEHHLYILINNAGISGSARQDTERKHPEALKETFFNNNAATIEDWESVYRTNAAQLFFITSASLPLLQNATDKIPGFSSTVINITSISGIVKASQHHFAVNNIAPGVFPSEMTAQGSDKMQKSELAKEKYEEKVPAQRPGNDGDMGRFAATNQYLNGQTVVVDGGYVLAT</sequence>
<evidence type="ECO:0000256" key="2">
    <source>
        <dbReference type="ARBA" id="ARBA00022857"/>
    </source>
</evidence>
<accession>B6QDW2</accession>
<dbReference type="OrthoDB" id="3819888at2759"/>
<dbReference type="SUPFAM" id="SSF51735">
    <property type="entry name" value="NAD(P)-binding Rossmann-fold domains"/>
    <property type="match status" value="1"/>
</dbReference>
<comment type="similarity">
    <text evidence="1">Belongs to the short-chain dehydrogenases/reductases (SDR) family.</text>
</comment>
<name>B6QDW2_TALMQ</name>
<evidence type="ECO:0000313" key="5">
    <source>
        <dbReference type="EMBL" id="EEA24872.1"/>
    </source>
</evidence>
<dbReference type="HOGENOM" id="CLU_010194_12_0_1"/>
<proteinExistence type="inferred from homology"/>
<dbReference type="InterPro" id="IPR036291">
    <property type="entry name" value="NAD(P)-bd_dom_sf"/>
</dbReference>
<reference evidence="6" key="1">
    <citation type="journal article" date="2015" name="Genome Announc.">
        <title>Genome sequence of the AIDS-associated pathogen Penicillium marneffei (ATCC18224) and its near taxonomic relative Talaromyces stipitatus (ATCC10500).</title>
        <authorList>
            <person name="Nierman W.C."/>
            <person name="Fedorova-Abrams N.D."/>
            <person name="Andrianopoulos A."/>
        </authorList>
    </citation>
    <scope>NUCLEOTIDE SEQUENCE [LARGE SCALE GENOMIC DNA]</scope>
    <source>
        <strain evidence="6">ATCC 18224 / CBS 334.59 / QM 7333</strain>
    </source>
</reference>
<organism evidence="5 6">
    <name type="scientific">Talaromyces marneffei (strain ATCC 18224 / CBS 334.59 / QM 7333)</name>
    <name type="common">Penicillium marneffei</name>
    <dbReference type="NCBI Taxonomy" id="441960"/>
    <lineage>
        <taxon>Eukaryota</taxon>
        <taxon>Fungi</taxon>
        <taxon>Dikarya</taxon>
        <taxon>Ascomycota</taxon>
        <taxon>Pezizomycotina</taxon>
        <taxon>Eurotiomycetes</taxon>
        <taxon>Eurotiomycetidae</taxon>
        <taxon>Eurotiales</taxon>
        <taxon>Trichocomaceae</taxon>
        <taxon>Talaromyces</taxon>
        <taxon>Talaromyces sect. Talaromyces</taxon>
    </lineage>
</organism>
<dbReference type="PANTHER" id="PTHR43618">
    <property type="entry name" value="7-ALPHA-HYDROXYSTEROID DEHYDROGENASE"/>
    <property type="match status" value="1"/>
</dbReference>
<dbReference type="InterPro" id="IPR002347">
    <property type="entry name" value="SDR_fam"/>
</dbReference>
<evidence type="ECO:0000256" key="1">
    <source>
        <dbReference type="ARBA" id="ARBA00006484"/>
    </source>
</evidence>
<dbReference type="EMBL" id="DS995901">
    <property type="protein sequence ID" value="EEA24872.1"/>
    <property type="molecule type" value="Genomic_DNA"/>
</dbReference>
<feature type="compositionally biased region" description="Basic and acidic residues" evidence="4">
    <location>
        <begin position="279"/>
        <end position="295"/>
    </location>
</feature>
<dbReference type="Proteomes" id="UP000001294">
    <property type="component" value="Unassembled WGS sequence"/>
</dbReference>